<gene>
    <name evidence="1" type="ORF">CEXT_329671</name>
</gene>
<dbReference type="AlphaFoldDB" id="A0AAV4T9B1"/>
<dbReference type="Proteomes" id="UP001054945">
    <property type="component" value="Unassembled WGS sequence"/>
</dbReference>
<accession>A0AAV4T9B1</accession>
<evidence type="ECO:0000313" key="2">
    <source>
        <dbReference type="Proteomes" id="UP001054945"/>
    </source>
</evidence>
<dbReference type="EMBL" id="BPLR01010758">
    <property type="protein sequence ID" value="GIY41799.1"/>
    <property type="molecule type" value="Genomic_DNA"/>
</dbReference>
<organism evidence="1 2">
    <name type="scientific">Caerostris extrusa</name>
    <name type="common">Bark spider</name>
    <name type="synonym">Caerostris bankana</name>
    <dbReference type="NCBI Taxonomy" id="172846"/>
    <lineage>
        <taxon>Eukaryota</taxon>
        <taxon>Metazoa</taxon>
        <taxon>Ecdysozoa</taxon>
        <taxon>Arthropoda</taxon>
        <taxon>Chelicerata</taxon>
        <taxon>Arachnida</taxon>
        <taxon>Araneae</taxon>
        <taxon>Araneomorphae</taxon>
        <taxon>Entelegynae</taxon>
        <taxon>Araneoidea</taxon>
        <taxon>Araneidae</taxon>
        <taxon>Caerostris</taxon>
    </lineage>
</organism>
<sequence>MCRPQLGDTWTSRGHHCTAVVESDIIRGRPKCQLKSFYGACMLCFMAHIPKKKAVALFPAIVMAMLDVIKLHYVTQNCIVVLGAIVFLG</sequence>
<comment type="caution">
    <text evidence="1">The sequence shown here is derived from an EMBL/GenBank/DDBJ whole genome shotgun (WGS) entry which is preliminary data.</text>
</comment>
<evidence type="ECO:0000313" key="1">
    <source>
        <dbReference type="EMBL" id="GIY41799.1"/>
    </source>
</evidence>
<name>A0AAV4T9B1_CAEEX</name>
<keyword evidence="2" id="KW-1185">Reference proteome</keyword>
<protein>
    <submittedName>
        <fullName evidence="1">Uncharacterized protein</fullName>
    </submittedName>
</protein>
<reference evidence="1 2" key="1">
    <citation type="submission" date="2021-06" db="EMBL/GenBank/DDBJ databases">
        <title>Caerostris extrusa draft genome.</title>
        <authorList>
            <person name="Kono N."/>
            <person name="Arakawa K."/>
        </authorList>
    </citation>
    <scope>NUCLEOTIDE SEQUENCE [LARGE SCALE GENOMIC DNA]</scope>
</reference>
<proteinExistence type="predicted"/>